<dbReference type="SUPFAM" id="SSF158710">
    <property type="entry name" value="PSPTO4464-like"/>
    <property type="match status" value="1"/>
</dbReference>
<reference evidence="6 7" key="1">
    <citation type="submission" date="2020-07" db="EMBL/GenBank/DDBJ databases">
        <title>Halieaceae bacterium, F7430, whole genome shotgun sequencing project.</title>
        <authorList>
            <person name="Jiang S."/>
            <person name="Liu Z.W."/>
            <person name="Du Z.J."/>
        </authorList>
    </citation>
    <scope>NUCLEOTIDE SEQUENCE [LARGE SCALE GENOMIC DNA]</scope>
    <source>
        <strain evidence="6 7">F7430</strain>
    </source>
</reference>
<dbReference type="NCBIfam" id="NF003593">
    <property type="entry name" value="PRK05255.1-1"/>
    <property type="match status" value="1"/>
</dbReference>
<evidence type="ECO:0000256" key="2">
    <source>
        <dbReference type="ARBA" id="ARBA00022517"/>
    </source>
</evidence>
<name>A0A7W2YIZ0_9GAMM</name>
<sequence length="176" mass="20149">MANDNTLNHSNNDDEVLSKSEMKRRMSALQELGETLAALSAKQLATVPLDDAQLLEAIAEAQNIRSNSARRRHFQYIGKLMRNIDPLPIQEALDKLHNERGKNSQRFQQIEALRDEVLARGVKGIEQVLTQWPNADRQHLRQLVLQHQRELARGKAAAASRKLFRYLRELQENSAH</sequence>
<gene>
    <name evidence="5" type="primary">darP</name>
    <name evidence="6" type="ORF">H2508_07740</name>
</gene>
<dbReference type="RefSeq" id="WP_182171473.1">
    <property type="nucleotide sequence ID" value="NZ_JACFXU010000014.1"/>
</dbReference>
<dbReference type="GO" id="GO:1902626">
    <property type="term" value="P:assembly of large subunit precursor of preribosome"/>
    <property type="evidence" value="ECO:0007669"/>
    <property type="project" value="UniProtKB-UniRule"/>
</dbReference>
<dbReference type="InterPro" id="IPR023153">
    <property type="entry name" value="DarP_sf"/>
</dbReference>
<dbReference type="Pfam" id="PF04751">
    <property type="entry name" value="DarP"/>
    <property type="match status" value="1"/>
</dbReference>
<keyword evidence="7" id="KW-1185">Reference proteome</keyword>
<evidence type="ECO:0000256" key="5">
    <source>
        <dbReference type="HAMAP-Rule" id="MF_00765"/>
    </source>
</evidence>
<evidence type="ECO:0000313" key="6">
    <source>
        <dbReference type="EMBL" id="MBA6413001.1"/>
    </source>
</evidence>
<comment type="similarity">
    <text evidence="5">Belongs to the DarP family.</text>
</comment>
<dbReference type="PANTHER" id="PTHR38101:SF1">
    <property type="entry name" value="UPF0307 PROTEIN YJGA"/>
    <property type="match status" value="1"/>
</dbReference>
<evidence type="ECO:0000256" key="3">
    <source>
        <dbReference type="ARBA" id="ARBA00022730"/>
    </source>
</evidence>
<comment type="function">
    <text evidence="5">Member of a network of 50S ribosomal subunit biogenesis factors which assembles along the 30S-50S interface, preventing incorrect 23S rRNA structures from forming. Promotes peptidyl transferase center (PTC) maturation.</text>
</comment>
<keyword evidence="4 5" id="KW-0694">RNA-binding</keyword>
<organism evidence="6 7">
    <name type="scientific">Sediminihaliea albiluteola</name>
    <dbReference type="NCBI Taxonomy" id="2758564"/>
    <lineage>
        <taxon>Bacteria</taxon>
        <taxon>Pseudomonadati</taxon>
        <taxon>Pseudomonadota</taxon>
        <taxon>Gammaproteobacteria</taxon>
        <taxon>Cellvibrionales</taxon>
        <taxon>Halieaceae</taxon>
        <taxon>Sediminihaliea</taxon>
    </lineage>
</organism>
<dbReference type="Gene3D" id="1.10.60.30">
    <property type="entry name" value="PSPTO4464-like domains"/>
    <property type="match status" value="2"/>
</dbReference>
<accession>A0A7W2YIZ0</accession>
<comment type="subcellular location">
    <subcellularLocation>
        <location evidence="5">Cytoplasm</location>
    </subcellularLocation>
    <text evidence="5">Associates with late stage pre-50S ribosomal subunits.</text>
</comment>
<dbReference type="EMBL" id="JACFXU010000014">
    <property type="protein sequence ID" value="MBA6413001.1"/>
    <property type="molecule type" value="Genomic_DNA"/>
</dbReference>
<evidence type="ECO:0000256" key="4">
    <source>
        <dbReference type="ARBA" id="ARBA00022884"/>
    </source>
</evidence>
<dbReference type="HAMAP" id="MF_00765">
    <property type="entry name" value="DarP"/>
    <property type="match status" value="1"/>
</dbReference>
<proteinExistence type="inferred from homology"/>
<dbReference type="GO" id="GO:0005829">
    <property type="term" value="C:cytosol"/>
    <property type="evidence" value="ECO:0007669"/>
    <property type="project" value="TreeGrafter"/>
</dbReference>
<dbReference type="CDD" id="cd16331">
    <property type="entry name" value="YjgA-like"/>
    <property type="match status" value="1"/>
</dbReference>
<dbReference type="PANTHER" id="PTHR38101">
    <property type="entry name" value="UPF0307 PROTEIN YJGA"/>
    <property type="match status" value="1"/>
</dbReference>
<dbReference type="PIRSF" id="PIRSF016183">
    <property type="entry name" value="UCP016183"/>
    <property type="match status" value="1"/>
</dbReference>
<protein>
    <recommendedName>
        <fullName evidence="5">Dual-action ribosomal maturation protein DarP</fullName>
    </recommendedName>
    <alternativeName>
        <fullName evidence="5">Large ribosomal subunit assembly factor DarP</fullName>
    </alternativeName>
</protein>
<keyword evidence="3 5" id="KW-0699">rRNA-binding</keyword>
<evidence type="ECO:0000256" key="1">
    <source>
        <dbReference type="ARBA" id="ARBA00022490"/>
    </source>
</evidence>
<dbReference type="InterPro" id="IPR006839">
    <property type="entry name" value="DarP"/>
</dbReference>
<dbReference type="GO" id="GO:0043022">
    <property type="term" value="F:ribosome binding"/>
    <property type="evidence" value="ECO:0007669"/>
    <property type="project" value="UniProtKB-UniRule"/>
</dbReference>
<dbReference type="GO" id="GO:0019843">
    <property type="term" value="F:rRNA binding"/>
    <property type="evidence" value="ECO:0007669"/>
    <property type="project" value="UniProtKB-UniRule"/>
</dbReference>
<dbReference type="AlphaFoldDB" id="A0A7W2YIZ0"/>
<comment type="caution">
    <text evidence="6">The sequence shown here is derived from an EMBL/GenBank/DDBJ whole genome shotgun (WGS) entry which is preliminary data.</text>
</comment>
<keyword evidence="1 5" id="KW-0963">Cytoplasm</keyword>
<dbReference type="Proteomes" id="UP000539350">
    <property type="component" value="Unassembled WGS sequence"/>
</dbReference>
<keyword evidence="2 5" id="KW-0690">Ribosome biogenesis</keyword>
<evidence type="ECO:0000313" key="7">
    <source>
        <dbReference type="Proteomes" id="UP000539350"/>
    </source>
</evidence>